<dbReference type="EC" id="2.3.1.168" evidence="9"/>
<feature type="domain" description="Peripheral subunit-binding (PSBD)" evidence="14">
    <location>
        <begin position="148"/>
        <end position="185"/>
    </location>
</feature>
<evidence type="ECO:0000313" key="16">
    <source>
        <dbReference type="Proteomes" id="UP001497744"/>
    </source>
</evidence>
<comment type="subcellular location">
    <subcellularLocation>
        <location evidence="2">Mitochondrion matrix</location>
    </subcellularLocation>
</comment>
<dbReference type="FunFam" id="2.40.50.100:FF:000013">
    <property type="entry name" value="Dihydrolipoamide acetyltransferase component of pyruvate dehydrogenase complex"/>
    <property type="match status" value="1"/>
</dbReference>
<evidence type="ECO:0000259" key="13">
    <source>
        <dbReference type="PROSITE" id="PS50968"/>
    </source>
</evidence>
<dbReference type="InterPro" id="IPR050743">
    <property type="entry name" value="2-oxoacid_DH_E2_comp"/>
</dbReference>
<feature type="region of interest" description="Disordered" evidence="12">
    <location>
        <begin position="538"/>
        <end position="559"/>
    </location>
</feature>
<dbReference type="GO" id="GO:0016407">
    <property type="term" value="F:acetyltransferase activity"/>
    <property type="evidence" value="ECO:0007669"/>
    <property type="project" value="TreeGrafter"/>
</dbReference>
<organism evidence="15 16">
    <name type="scientific">Babesia caballi</name>
    <dbReference type="NCBI Taxonomy" id="5871"/>
    <lineage>
        <taxon>Eukaryota</taxon>
        <taxon>Sar</taxon>
        <taxon>Alveolata</taxon>
        <taxon>Apicomplexa</taxon>
        <taxon>Aconoidasida</taxon>
        <taxon>Piroplasmida</taxon>
        <taxon>Babesiidae</taxon>
        <taxon>Babesia</taxon>
    </lineage>
</organism>
<dbReference type="InterPro" id="IPR023213">
    <property type="entry name" value="CAT-like_dom_sf"/>
</dbReference>
<feature type="region of interest" description="Disordered" evidence="12">
    <location>
        <begin position="808"/>
        <end position="849"/>
    </location>
</feature>
<reference evidence="15 16" key="1">
    <citation type="submission" date="2021-06" db="EMBL/GenBank/DDBJ databases">
        <title>Genome sequence of Babesia caballi.</title>
        <authorList>
            <person name="Yamagishi J."/>
            <person name="Kidaka T."/>
            <person name="Ochi A."/>
        </authorList>
    </citation>
    <scope>NUCLEOTIDE SEQUENCE [LARGE SCALE GENOMIC DNA]</scope>
    <source>
        <strain evidence="15">USDA-D6B2</strain>
    </source>
</reference>
<dbReference type="Pfam" id="PF00364">
    <property type="entry name" value="Biotin_lipoyl"/>
    <property type="match status" value="1"/>
</dbReference>
<protein>
    <recommendedName>
        <fullName evidence="10">Lipoamide acyltransferase component of branched-chain alpha-keto acid dehydrogenase complex, mitochondrial</fullName>
        <ecNumber evidence="9">2.3.1.168</ecNumber>
    </recommendedName>
    <alternativeName>
        <fullName evidence="11">Branched-chain alpha-keto acid dehydrogenase complex component E2</fullName>
    </alternativeName>
</protein>
<dbReference type="InterPro" id="IPR000089">
    <property type="entry name" value="Biotin_lipoyl"/>
</dbReference>
<dbReference type="EMBL" id="BPLF01000004">
    <property type="protein sequence ID" value="GIX65249.1"/>
    <property type="molecule type" value="Genomic_DNA"/>
</dbReference>
<comment type="cofactor">
    <cofactor evidence="1">
        <name>(R)-lipoate</name>
        <dbReference type="ChEBI" id="CHEBI:83088"/>
    </cofactor>
</comment>
<evidence type="ECO:0000256" key="9">
    <source>
        <dbReference type="ARBA" id="ARBA00038880"/>
    </source>
</evidence>
<evidence type="ECO:0000256" key="3">
    <source>
        <dbReference type="ARBA" id="ARBA00007317"/>
    </source>
</evidence>
<keyword evidence="16" id="KW-1185">Reference proteome</keyword>
<dbReference type="Gene3D" id="3.30.559.10">
    <property type="entry name" value="Chloramphenicol acetyltransferase-like domain"/>
    <property type="match status" value="1"/>
</dbReference>
<comment type="similarity">
    <text evidence="3">Belongs to the 2-oxoacid dehydrogenase family.</text>
</comment>
<evidence type="ECO:0000256" key="5">
    <source>
        <dbReference type="ARBA" id="ARBA00022823"/>
    </source>
</evidence>
<comment type="caution">
    <text evidence="15">The sequence shown here is derived from an EMBL/GenBank/DDBJ whole genome shotgun (WGS) entry which is preliminary data.</text>
</comment>
<dbReference type="Pfam" id="PF00198">
    <property type="entry name" value="2-oxoacid_dh"/>
    <property type="match status" value="1"/>
</dbReference>
<keyword evidence="6" id="KW-0809">Transit peptide</keyword>
<dbReference type="SUPFAM" id="SSF47005">
    <property type="entry name" value="Peripheral subunit-binding domain of 2-oxo acid dehydrogenase complex"/>
    <property type="match status" value="1"/>
</dbReference>
<dbReference type="InterPro" id="IPR003016">
    <property type="entry name" value="2-oxoA_DH_lipoyl-BS"/>
</dbReference>
<feature type="compositionally biased region" description="Low complexity" evidence="12">
    <location>
        <begin position="114"/>
        <end position="143"/>
    </location>
</feature>
<gene>
    <name evidence="15" type="ORF">BcabD6B2_46840</name>
</gene>
<evidence type="ECO:0000256" key="12">
    <source>
        <dbReference type="SAM" id="MobiDB-lite"/>
    </source>
</evidence>
<proteinExistence type="inferred from homology"/>
<feature type="region of interest" description="Disordered" evidence="12">
    <location>
        <begin position="599"/>
        <end position="625"/>
    </location>
</feature>
<dbReference type="SUPFAM" id="SSF51230">
    <property type="entry name" value="Single hybrid motif"/>
    <property type="match status" value="1"/>
</dbReference>
<accession>A0AAV4M343</accession>
<feature type="domain" description="Lipoyl-binding" evidence="13">
    <location>
        <begin position="31"/>
        <end position="106"/>
    </location>
</feature>
<feature type="region of interest" description="Disordered" evidence="12">
    <location>
        <begin position="108"/>
        <end position="152"/>
    </location>
</feature>
<dbReference type="RefSeq" id="XP_067717318.1">
    <property type="nucleotide sequence ID" value="XM_067861217.1"/>
</dbReference>
<dbReference type="InterPro" id="IPR036625">
    <property type="entry name" value="E3-bd_dom_sf"/>
</dbReference>
<dbReference type="InterPro" id="IPR001078">
    <property type="entry name" value="2-oxoacid_DH_actylTfrase"/>
</dbReference>
<dbReference type="GO" id="GO:0031405">
    <property type="term" value="F:lipoic acid binding"/>
    <property type="evidence" value="ECO:0007669"/>
    <property type="project" value="TreeGrafter"/>
</dbReference>
<evidence type="ECO:0000256" key="7">
    <source>
        <dbReference type="ARBA" id="ARBA00023128"/>
    </source>
</evidence>
<keyword evidence="5" id="KW-0450">Lipoyl</keyword>
<dbReference type="PROSITE" id="PS00189">
    <property type="entry name" value="LIPOYL"/>
    <property type="match status" value="1"/>
</dbReference>
<evidence type="ECO:0000256" key="8">
    <source>
        <dbReference type="ARBA" id="ARBA00023315"/>
    </source>
</evidence>
<evidence type="ECO:0000259" key="14">
    <source>
        <dbReference type="PROSITE" id="PS51826"/>
    </source>
</evidence>
<dbReference type="Pfam" id="PF02817">
    <property type="entry name" value="E3_binding"/>
    <property type="match status" value="1"/>
</dbReference>
<dbReference type="Gene3D" id="4.10.320.10">
    <property type="entry name" value="E3-binding domain"/>
    <property type="match status" value="1"/>
</dbReference>
<dbReference type="PROSITE" id="PS51826">
    <property type="entry name" value="PSBD"/>
    <property type="match status" value="1"/>
</dbReference>
<dbReference type="GO" id="GO:0005759">
    <property type="term" value="C:mitochondrial matrix"/>
    <property type="evidence" value="ECO:0007669"/>
    <property type="project" value="UniProtKB-SubCell"/>
</dbReference>
<dbReference type="SUPFAM" id="SSF52777">
    <property type="entry name" value="CoA-dependent acyltransferases"/>
    <property type="match status" value="1"/>
</dbReference>
<dbReference type="GO" id="GO:0043754">
    <property type="term" value="F:dihydrolipoamide branched chain acyltransferase activity"/>
    <property type="evidence" value="ECO:0007669"/>
    <property type="project" value="UniProtKB-EC"/>
</dbReference>
<evidence type="ECO:0000256" key="10">
    <source>
        <dbReference type="ARBA" id="ARBA00039275"/>
    </source>
</evidence>
<evidence type="ECO:0000256" key="2">
    <source>
        <dbReference type="ARBA" id="ARBA00004305"/>
    </source>
</evidence>
<name>A0AAV4M343_BABCB</name>
<keyword evidence="8" id="KW-0012">Acyltransferase</keyword>
<dbReference type="CDD" id="cd06849">
    <property type="entry name" value="lipoyl_domain"/>
    <property type="match status" value="1"/>
</dbReference>
<sequence>MFGSLLHLGARRACRAAALRYFHRSARHDKAITFKLSDIGEGISEVELVRWNKAVGDEVEEMETVCTVQSDKAAVDITSRYTGVVKKLYVDTGKMIKIGSPLMDIEAEDDPEQAPATPAAGKSPAAKAAGAPSQPLQRPQRQSGARVSASPSVRQLAKQLGVDIEKVPPTGSMGQITREDVEKFAAASAPGSDGAGEFVKLNGVGRGMAKSMVASLEIPHVTVGEDLDLTDLRDFYRQKRAESPDTKLTMTPFLLKGMSLALSANPIMNSKFTGDGYMQYSEHHINVAVATDRGLLVPVIRNVERKSIRELQEDLSRVQKLSAELRLAPEDITGGTATLSNLGAIGGTYVNARLFGGQGTIVALGAARRRPCYVGDELVPRDQAALAPRLRHLERAHQRPQVLVELLRRRAHHRDVPLVVQQLAREPRRPRRLLRPRPAVRRLLRLALLQELQHLRREHAAERQRAAHARPRHLVLEQALLRHLLHELLVPRHEEAEGLLRPRALQVALVGLQQQREVPLRRLDGALVGQVAAEEEHALDADEGEVEPQLRAGRQRQPLPLHVRQPDARQRVLRLLELQQEPEDRLVPAQDRVAEEYAQRPLHPEAQPRPPRDVPVAPRAQHRRAPLLELQRVPVPVRVPPERRLRHRLLEVQRDPPLQRVGVQVGQQVGHVVRARQQEEPVRRLQQLHQPAPRHDVLHQRVRRRLVHRRNGPLELLQRGELQRQRIRRRLRARPRQDPHVVARLQHRRRHVLDDLRHPGPVDPTLLPRRPLGHHEELVARVVQLPEVDPRVHQAAVGVHRLLHQLVRQPPPGVPRPEQLAGRRQLVDQRRPRDPSGARERHQDLERADGRLHVQLEPLQPHARLPLRLVELRDPALQLLQQHVQHLAEAQRHEPSLVRLHEVLAPSVSDHRRFLALQLTRVDDVASPHLVRARLDLVQRSLRAAEHVDHVLQHQLLLHAGRVALPVPPQLQLQRVRPAPRDVQQRDERREVRAGARRCVGVLRLHAALVELAVHPRPAAHRPQTAKLNEVRHFTTLYPAGSAGPPELAAVRERLEKCQAGEVPPRPRHSALEALLHVLRLLEVLVVRDVRHHVAHEAERDVAVEREDHRVHRDPEDHVAGVPEPVEAAAVIGAPEVDVERVEVVEEDDADAAEPAVVRPRRLHHVARQTYGFDAEPAHGAQHRLRVPERAARLPLRRHLRVQRVHLRLQYLRLLPAHLQSLRQPVLVGLPVRVQRLAEVLVEVVPDQPGSPPVGVAVDPVHFVVEHPLLLLQQLQLRLKRPRRLRRVLHHVALKVARHPVRLRRHGVAARPARVLQERVQPQPQRAYPRDHPHLDRRLLPRRLELHQRVVSVEQQQTGDPHEPVVHGVHAPKRQHAAGQRVLPPPHREQRVLQELPLHQAYAQRGLLAARRRHRLGLEEPDGAVLAHEAQRVVVLVPAVARVVQHRVAEVVPVRQVRAAAHQPLHDAVRPPPARQQQRGPPLPVLLLQRYSREVQELQNVQRRLDLLAHDLRRRHEERRQPLAVLVAEDLRAVPRHQQLHHLDVAAPDGEVYGRLQVDVFRPVRVAPGAQQAVHQLGLARLARCEPCDAPSVHLPQCSAHSESRLAVSFASSSGDRIL</sequence>
<keyword evidence="4" id="KW-0808">Transferase</keyword>
<dbReference type="InterPro" id="IPR004167">
    <property type="entry name" value="PSBD"/>
</dbReference>
<dbReference type="GeneID" id="94196730"/>
<dbReference type="PANTHER" id="PTHR43178">
    <property type="entry name" value="DIHYDROLIPOAMIDE ACETYLTRANSFERASE COMPONENT OF PYRUVATE DEHYDROGENASE COMPLEX"/>
    <property type="match status" value="1"/>
</dbReference>
<dbReference type="InterPro" id="IPR011053">
    <property type="entry name" value="Single_hybrid_motif"/>
</dbReference>
<evidence type="ECO:0000256" key="6">
    <source>
        <dbReference type="ARBA" id="ARBA00022946"/>
    </source>
</evidence>
<keyword evidence="7" id="KW-0496">Mitochondrion</keyword>
<evidence type="ECO:0000256" key="1">
    <source>
        <dbReference type="ARBA" id="ARBA00001938"/>
    </source>
</evidence>
<dbReference type="Gene3D" id="2.40.50.100">
    <property type="match status" value="1"/>
</dbReference>
<evidence type="ECO:0000256" key="4">
    <source>
        <dbReference type="ARBA" id="ARBA00022679"/>
    </source>
</evidence>
<dbReference type="PANTHER" id="PTHR43178:SF5">
    <property type="entry name" value="LIPOAMIDE ACYLTRANSFERASE COMPONENT OF BRANCHED-CHAIN ALPHA-KETO ACID DEHYDROGENASE COMPLEX, MITOCHONDRIAL"/>
    <property type="match status" value="1"/>
</dbReference>
<evidence type="ECO:0000313" key="15">
    <source>
        <dbReference type="EMBL" id="GIX65249.1"/>
    </source>
</evidence>
<evidence type="ECO:0000256" key="11">
    <source>
        <dbReference type="ARBA" id="ARBA00042008"/>
    </source>
</evidence>
<feature type="compositionally biased region" description="Basic and acidic residues" evidence="12">
    <location>
        <begin position="825"/>
        <end position="849"/>
    </location>
</feature>
<dbReference type="Proteomes" id="UP001497744">
    <property type="component" value="Unassembled WGS sequence"/>
</dbReference>
<dbReference type="PROSITE" id="PS50968">
    <property type="entry name" value="BIOTINYL_LIPOYL"/>
    <property type="match status" value="1"/>
</dbReference>